<dbReference type="Pfam" id="PF14341">
    <property type="entry name" value="PilX_N"/>
    <property type="match status" value="1"/>
</dbReference>
<evidence type="ECO:0000259" key="2">
    <source>
        <dbReference type="Pfam" id="PF14341"/>
    </source>
</evidence>
<dbReference type="EMBL" id="QWLA01000047">
    <property type="protein sequence ID" value="RIH85118.1"/>
    <property type="molecule type" value="Genomic_DNA"/>
</dbReference>
<name>A0A399EMC9_9DEIN</name>
<sequence length="634" mass="69124">MPNHKGFALVTSLILLAVLMALLTAYFTLSQIEMSTARSTANQTAGFYAAEAGLNLRAEEVRAKFQGYNRPYGTSPSATNPCVGSNQGSGDFACKAYTVGGRRVSSYVVEAPGNPQIIRIPPGERYQNLNAQEYRYSVFSQAVGQENRPEAILEMRFKSRAVPLFQFAIFYDQDLEFNRTAPMTLAGPVHTNSDLYLDAGGSATLTIRGQVTAAGTIYRGNKASRGSTGTVRVNDGSSDRTVNNTGSLRTVPPSEQQNWRGWMLGGVERLTVPAPETFNPPWRTGGPGEYWNKADLRVVLDLTKAIPTVEVRNRDNTLHPINTILATACAGALSSSNTFYNNRERRYITMLEVDLRRLLDCIHNDSKTSRLLGFGLDDASDGGLVLHFSVQGSDSDVVNGYGVRITNAKQLSAGDGTAVKGLSLVTDQAMYVQGDFNAPTDPAQWRPAALMADSMNLLSNNWSNGVSYPSPRPAGCTATLAGDAKSRPECRLRGQPLPAGDNGNDTTRWLPQAASTTINAAVLSGAATTPVQGGQEGGGVHNIFRFHEHWGSNTTTCCSGVSYTTATFRYTGSIVSLAQPRNVNGPFFLGPPWYQPPVRDWTFDTRFNVYENLPPLSPRFVYLRQELFMRQFER</sequence>
<feature type="region of interest" description="Disordered" evidence="1">
    <location>
        <begin position="235"/>
        <end position="254"/>
    </location>
</feature>
<dbReference type="RefSeq" id="WP_119278541.1">
    <property type="nucleotide sequence ID" value="NZ_QWLA01000047.1"/>
</dbReference>
<dbReference type="Proteomes" id="UP000265341">
    <property type="component" value="Unassembled WGS sequence"/>
</dbReference>
<proteinExistence type="predicted"/>
<accession>A0A399EMC9</accession>
<keyword evidence="4" id="KW-1185">Reference proteome</keyword>
<organism evidence="3 4">
    <name type="scientific">Calidithermus roseus</name>
    <dbReference type="NCBI Taxonomy" id="1644118"/>
    <lineage>
        <taxon>Bacteria</taxon>
        <taxon>Thermotogati</taxon>
        <taxon>Deinococcota</taxon>
        <taxon>Deinococci</taxon>
        <taxon>Thermales</taxon>
        <taxon>Thermaceae</taxon>
        <taxon>Calidithermus</taxon>
    </lineage>
</organism>
<dbReference type="OrthoDB" id="29444at2"/>
<evidence type="ECO:0000256" key="1">
    <source>
        <dbReference type="SAM" id="MobiDB-lite"/>
    </source>
</evidence>
<comment type="caution">
    <text evidence="3">The sequence shown here is derived from an EMBL/GenBank/DDBJ whole genome shotgun (WGS) entry which is preliminary data.</text>
</comment>
<reference evidence="3 4" key="1">
    <citation type="submission" date="2018-08" db="EMBL/GenBank/DDBJ databases">
        <title>Meiothermus roseus NBRC 110900 genome sequencing project.</title>
        <authorList>
            <person name="Da Costa M.S."/>
            <person name="Albuquerque L."/>
            <person name="Raposo P."/>
            <person name="Froufe H.J.C."/>
            <person name="Barroso C.S."/>
            <person name="Egas C."/>
        </authorList>
    </citation>
    <scope>NUCLEOTIDE SEQUENCE [LARGE SCALE GENOMIC DNA]</scope>
    <source>
        <strain evidence="3 4">NBRC 110900</strain>
    </source>
</reference>
<gene>
    <name evidence="3" type="ORF">Mrose_02375</name>
</gene>
<feature type="domain" description="Type 4 fimbrial biogenesis protein PilX N-terminal" evidence="2">
    <location>
        <begin position="5"/>
        <end position="55"/>
    </location>
</feature>
<dbReference type="InterPro" id="IPR025746">
    <property type="entry name" value="PilX_N_dom"/>
</dbReference>
<evidence type="ECO:0000313" key="3">
    <source>
        <dbReference type="EMBL" id="RIH85118.1"/>
    </source>
</evidence>
<dbReference type="AlphaFoldDB" id="A0A399EMC9"/>
<evidence type="ECO:0000313" key="4">
    <source>
        <dbReference type="Proteomes" id="UP000265341"/>
    </source>
</evidence>
<protein>
    <recommendedName>
        <fullName evidence="2">Type 4 fimbrial biogenesis protein PilX N-terminal domain-containing protein</fullName>
    </recommendedName>
</protein>